<feature type="transmembrane region" description="Helical" evidence="1">
    <location>
        <begin position="76"/>
        <end position="96"/>
    </location>
</feature>
<keyword evidence="1" id="KW-0472">Membrane</keyword>
<dbReference type="EMBL" id="BOQP01000008">
    <property type="protein sequence ID" value="GIM70690.1"/>
    <property type="molecule type" value="Genomic_DNA"/>
</dbReference>
<organism evidence="2 3">
    <name type="scientific">Winogradskya consettensis</name>
    <dbReference type="NCBI Taxonomy" id="113560"/>
    <lineage>
        <taxon>Bacteria</taxon>
        <taxon>Bacillati</taxon>
        <taxon>Actinomycetota</taxon>
        <taxon>Actinomycetes</taxon>
        <taxon>Micromonosporales</taxon>
        <taxon>Micromonosporaceae</taxon>
        <taxon>Winogradskya</taxon>
    </lineage>
</organism>
<accession>A0A919VP97</accession>
<feature type="transmembrane region" description="Helical" evidence="1">
    <location>
        <begin position="45"/>
        <end position="64"/>
    </location>
</feature>
<evidence type="ECO:0000256" key="1">
    <source>
        <dbReference type="SAM" id="Phobius"/>
    </source>
</evidence>
<dbReference type="Proteomes" id="UP000680865">
    <property type="component" value="Unassembled WGS sequence"/>
</dbReference>
<name>A0A919VP97_9ACTN</name>
<sequence length="170" mass="19240">MSPLSVLAAVVVPIVFGTLHWYLWRRLVAETTSRGSWARRAGSTVFIAGPVVAASALIGGFTSMPMAVQRVLAWSGYLWLAVFLYLLLAVLAGELVRPLLNRWVTHRCRGTAVASRPATRRGPARRRPDFQFRRRTARPSVNLSWLLDYRPSARKNSATEWNTDTRWRIH</sequence>
<evidence type="ECO:0000313" key="3">
    <source>
        <dbReference type="Proteomes" id="UP000680865"/>
    </source>
</evidence>
<comment type="caution">
    <text evidence="2">The sequence shown here is derived from an EMBL/GenBank/DDBJ whole genome shotgun (WGS) entry which is preliminary data.</text>
</comment>
<keyword evidence="3" id="KW-1185">Reference proteome</keyword>
<feature type="transmembrane region" description="Helical" evidence="1">
    <location>
        <begin position="6"/>
        <end position="24"/>
    </location>
</feature>
<evidence type="ECO:0008006" key="4">
    <source>
        <dbReference type="Google" id="ProtNLM"/>
    </source>
</evidence>
<dbReference type="AlphaFoldDB" id="A0A919VP97"/>
<reference evidence="2" key="1">
    <citation type="submission" date="2021-03" db="EMBL/GenBank/DDBJ databases">
        <title>Whole genome shotgun sequence of Actinoplanes consettensis NBRC 14913.</title>
        <authorList>
            <person name="Komaki H."/>
            <person name="Tamura T."/>
        </authorList>
    </citation>
    <scope>NUCLEOTIDE SEQUENCE</scope>
    <source>
        <strain evidence="2">NBRC 14913</strain>
    </source>
</reference>
<evidence type="ECO:0000313" key="2">
    <source>
        <dbReference type="EMBL" id="GIM70690.1"/>
    </source>
</evidence>
<protein>
    <recommendedName>
        <fullName evidence="4">Metallophosphoesterase</fullName>
    </recommendedName>
</protein>
<gene>
    <name evidence="2" type="ORF">Aco04nite_21600</name>
</gene>
<proteinExistence type="predicted"/>
<keyword evidence="1" id="KW-0812">Transmembrane</keyword>
<keyword evidence="1" id="KW-1133">Transmembrane helix</keyword>